<dbReference type="GO" id="GO:0016192">
    <property type="term" value="P:vesicle-mediated transport"/>
    <property type="evidence" value="ECO:0007669"/>
    <property type="project" value="InterPro"/>
</dbReference>
<evidence type="ECO:0000259" key="1">
    <source>
        <dbReference type="Pfam" id="PF19036"/>
    </source>
</evidence>
<dbReference type="GO" id="GO:0031085">
    <property type="term" value="C:BLOC-3 complex"/>
    <property type="evidence" value="ECO:0007669"/>
    <property type="project" value="TreeGrafter"/>
</dbReference>
<proteinExistence type="predicted"/>
<evidence type="ECO:0000259" key="3">
    <source>
        <dbReference type="Pfam" id="PF19038"/>
    </source>
</evidence>
<dbReference type="OrthoDB" id="6382195at2759"/>
<dbReference type="Pfam" id="PF19037">
    <property type="entry name" value="Fuz_longin_2"/>
    <property type="match status" value="1"/>
</dbReference>
<dbReference type="Pfam" id="PF19038">
    <property type="entry name" value="Fuz_longin_3"/>
    <property type="match status" value="1"/>
</dbReference>
<feature type="domain" description="FUZ/MON1/HPS1 second Longin" evidence="2">
    <location>
        <begin position="186"/>
        <end position="226"/>
    </location>
</feature>
<dbReference type="PANTHER" id="PTHR12761:SF1">
    <property type="entry name" value="BLOC-3 COMPLEX MEMBER HPS1"/>
    <property type="match status" value="1"/>
</dbReference>
<protein>
    <submittedName>
        <fullName evidence="4">Uncharacterized protein</fullName>
    </submittedName>
</protein>
<dbReference type="InterPro" id="IPR043972">
    <property type="entry name" value="FUZ/MON1/HPS1_longin_1"/>
</dbReference>
<name>A0A7R8W3U2_9CRUS</name>
<dbReference type="Pfam" id="PF19036">
    <property type="entry name" value="Fuz_longin_1"/>
    <property type="match status" value="1"/>
</dbReference>
<reference evidence="4" key="1">
    <citation type="submission" date="2020-11" db="EMBL/GenBank/DDBJ databases">
        <authorList>
            <person name="Tran Van P."/>
        </authorList>
    </citation>
    <scope>NUCLEOTIDE SEQUENCE</scope>
</reference>
<dbReference type="AlphaFoldDB" id="A0A7R8W3U2"/>
<dbReference type="PANTHER" id="PTHR12761">
    <property type="entry name" value="HERMANSKY-PUDLAK SYNDROME PROTEIN 1"/>
    <property type="match status" value="1"/>
</dbReference>
<evidence type="ECO:0000259" key="2">
    <source>
        <dbReference type="Pfam" id="PF19037"/>
    </source>
</evidence>
<accession>A0A7R8W3U2</accession>
<feature type="domain" description="FUZ/MON1/HPS1 first Longin" evidence="1">
    <location>
        <begin position="4"/>
        <end position="119"/>
    </location>
</feature>
<dbReference type="EMBL" id="OB660040">
    <property type="protein sequence ID" value="CAD7222247.1"/>
    <property type="molecule type" value="Genomic_DNA"/>
</dbReference>
<sequence length="565" mass="62749">MQGLLIFSRLNDLIFSHLDESLEGRILKSAKDCGLAEDKLTRDALVQLFSPLVATQRIMWSQMRNPYVYMKCANGLAIALAECQGSTFISLGVGGECELRHRAEVAVTMSQFLVGPATEELGKNQIRPILQDLWASWSTLTEINQSYVFEATEQAHMSNNISSAIFKALKKSLSSLEESTPFNPRHGFMLAKGRLLALYSMRGATDLAPADLLLLTLFLESFKRRGPSEGRFRAHVLNLLTGPNFVFTTELFEDVFLVVICESGKQTIATALVSFLGFMEALALGRALLGPQSAHQLEVYFGIIQGEARKQGPPSGALVQFEQTLSAKWGYFSAPGGPLEQIREGKYPPGKHDSLIQSLTTTLQAGYYLICLNQAESEDGLSCLIELTFGLRPMLSDFAAFLRIKGVVPTSSLLPDLPALVHFAFIDRRKHRLLAPPPPPDDLIFVSKLKEMVVHSREQLQAGATCLIWRDPNFTFCYVIWFTETDGRKPLKPVSEIRRKKLPRPGLINGDFYSQLVCSLFPSFPKGKVTPYELYTIHLGPVDTKTVLEHGKKIVSMLDVGPFKS</sequence>
<feature type="domain" description="FUZ/MON1/HPS1 third Longin" evidence="3">
    <location>
        <begin position="420"/>
        <end position="557"/>
    </location>
</feature>
<dbReference type="InterPro" id="IPR043970">
    <property type="entry name" value="FUZ/MON1/HPS1_longin_3"/>
</dbReference>
<evidence type="ECO:0000313" key="4">
    <source>
        <dbReference type="EMBL" id="CAD7222247.1"/>
    </source>
</evidence>
<organism evidence="4">
    <name type="scientific">Cyprideis torosa</name>
    <dbReference type="NCBI Taxonomy" id="163714"/>
    <lineage>
        <taxon>Eukaryota</taxon>
        <taxon>Metazoa</taxon>
        <taxon>Ecdysozoa</taxon>
        <taxon>Arthropoda</taxon>
        <taxon>Crustacea</taxon>
        <taxon>Oligostraca</taxon>
        <taxon>Ostracoda</taxon>
        <taxon>Podocopa</taxon>
        <taxon>Podocopida</taxon>
        <taxon>Cytherocopina</taxon>
        <taxon>Cytheroidea</taxon>
        <taxon>Cytherideidae</taxon>
        <taxon>Cyprideis</taxon>
    </lineage>
</organism>
<dbReference type="InterPro" id="IPR043971">
    <property type="entry name" value="FUZ/MON1/HPS1_longin_2"/>
</dbReference>
<dbReference type="GO" id="GO:0005085">
    <property type="term" value="F:guanyl-nucleotide exchange factor activity"/>
    <property type="evidence" value="ECO:0007669"/>
    <property type="project" value="TreeGrafter"/>
</dbReference>
<gene>
    <name evidence="4" type="ORF">CTOB1V02_LOCUS261</name>
</gene>
<dbReference type="InterPro" id="IPR026053">
    <property type="entry name" value="HPS1"/>
</dbReference>